<dbReference type="InterPro" id="IPR050336">
    <property type="entry name" value="Chromosome_partition/occlusion"/>
</dbReference>
<dbReference type="SMART" id="SM00470">
    <property type="entry name" value="ParB"/>
    <property type="match status" value="1"/>
</dbReference>
<dbReference type="SUPFAM" id="SSF110849">
    <property type="entry name" value="ParB/Sulfiredoxin"/>
    <property type="match status" value="1"/>
</dbReference>
<dbReference type="Gene3D" id="3.90.1530.30">
    <property type="match status" value="1"/>
</dbReference>
<dbReference type="InterPro" id="IPR003115">
    <property type="entry name" value="ParB_N"/>
</dbReference>
<dbReference type="Pfam" id="PF02195">
    <property type="entry name" value="ParB_N"/>
    <property type="match status" value="1"/>
</dbReference>
<dbReference type="CDD" id="cd16405">
    <property type="entry name" value="RepB_like_N"/>
    <property type="match status" value="1"/>
</dbReference>
<evidence type="ECO:0000259" key="2">
    <source>
        <dbReference type="SMART" id="SM00470"/>
    </source>
</evidence>
<protein>
    <submittedName>
        <fullName evidence="3">Replication protein</fullName>
    </submittedName>
</protein>
<evidence type="ECO:0000313" key="4">
    <source>
        <dbReference type="Proteomes" id="UP000318590"/>
    </source>
</evidence>
<evidence type="ECO:0000313" key="3">
    <source>
        <dbReference type="EMBL" id="TRD17734.1"/>
    </source>
</evidence>
<dbReference type="InterPro" id="IPR037972">
    <property type="entry name" value="RepB_N"/>
</dbReference>
<dbReference type="Proteomes" id="UP000318590">
    <property type="component" value="Unassembled WGS sequence"/>
</dbReference>
<accession>A0A547PUJ9</accession>
<proteinExistence type="predicted"/>
<dbReference type="AlphaFoldDB" id="A0A547PUJ9"/>
<dbReference type="PANTHER" id="PTHR33375">
    <property type="entry name" value="CHROMOSOME-PARTITIONING PROTEIN PARB-RELATED"/>
    <property type="match status" value="1"/>
</dbReference>
<dbReference type="EMBL" id="VFSV01000023">
    <property type="protein sequence ID" value="TRD17734.1"/>
    <property type="molecule type" value="Genomic_DNA"/>
</dbReference>
<dbReference type="GO" id="GO:0007059">
    <property type="term" value="P:chromosome segregation"/>
    <property type="evidence" value="ECO:0007669"/>
    <property type="project" value="TreeGrafter"/>
</dbReference>
<comment type="caution">
    <text evidence="3">The sequence shown here is derived from an EMBL/GenBank/DDBJ whole genome shotgun (WGS) entry which is preliminary data.</text>
</comment>
<sequence>MTRKRRMFDIALPDDAPEAPPPDTSAPPRRGPMASAIAENAEALKARQAAQDAIREENDALAHEFVALREAGHVVQELPLGDIHTYMLTRDRMPGEDAELAELVTSIREVGLSNPIRVVPRPDGSGYELVQGYRRLAAYRALESEGQGGWDRIPALIMPGEADIAGLYRRMVDENVIRKDLSFAEMAQAAMNYAADPATEAMDLSAAVAALFQSAPYSKRSYIRSFAALLERLGDVLAYPTEIPRALGVALAREIKSRPEIVAMIRERLDGWDTRAVADELEVLRSFTVTDALGDVVEQLEAPDVKARTGRAAKTKTTFHLRSSAGQVKCTASQGRLEIKVDRDFSAIERARLEQAIMSLIDGLG</sequence>
<dbReference type="GO" id="GO:0005694">
    <property type="term" value="C:chromosome"/>
    <property type="evidence" value="ECO:0007669"/>
    <property type="project" value="TreeGrafter"/>
</dbReference>
<dbReference type="PANTHER" id="PTHR33375:SF1">
    <property type="entry name" value="CHROMOSOME-PARTITIONING PROTEIN PARB-RELATED"/>
    <property type="match status" value="1"/>
</dbReference>
<organism evidence="3 4">
    <name type="scientific">Palleronia caenipelagi</name>
    <dbReference type="NCBI Taxonomy" id="2489174"/>
    <lineage>
        <taxon>Bacteria</taxon>
        <taxon>Pseudomonadati</taxon>
        <taxon>Pseudomonadota</taxon>
        <taxon>Alphaproteobacteria</taxon>
        <taxon>Rhodobacterales</taxon>
        <taxon>Roseobacteraceae</taxon>
        <taxon>Palleronia</taxon>
    </lineage>
</organism>
<reference evidence="3 4" key="1">
    <citation type="submission" date="2019-06" db="EMBL/GenBank/DDBJ databases">
        <title>Paenimaribius caenipelagi gen. nov., sp. nov., isolated from a tidal flat.</title>
        <authorList>
            <person name="Yoon J.-H."/>
        </authorList>
    </citation>
    <scope>NUCLEOTIDE SEQUENCE [LARGE SCALE GENOMIC DNA]</scope>
    <source>
        <strain evidence="3 4">JBTF-M29</strain>
    </source>
</reference>
<dbReference type="InterPro" id="IPR036086">
    <property type="entry name" value="ParB/Sulfiredoxin_sf"/>
</dbReference>
<feature type="domain" description="ParB-like N-terminal" evidence="2">
    <location>
        <begin position="76"/>
        <end position="176"/>
    </location>
</feature>
<dbReference type="OrthoDB" id="7656008at2"/>
<keyword evidence="4" id="KW-1185">Reference proteome</keyword>
<gene>
    <name evidence="3" type="ORF">FEV53_12720</name>
</gene>
<dbReference type="RefSeq" id="WP_142835205.1">
    <property type="nucleotide sequence ID" value="NZ_VFSV01000023.1"/>
</dbReference>
<feature type="region of interest" description="Disordered" evidence="1">
    <location>
        <begin position="1"/>
        <end position="34"/>
    </location>
</feature>
<evidence type="ECO:0000256" key="1">
    <source>
        <dbReference type="SAM" id="MobiDB-lite"/>
    </source>
</evidence>
<name>A0A547PUJ9_9RHOB</name>